<keyword evidence="5" id="KW-0378">Hydrolase</keyword>
<dbReference type="PANTHER" id="PTHR37984">
    <property type="entry name" value="PROTEIN CBG26694"/>
    <property type="match status" value="1"/>
</dbReference>
<dbReference type="Proteomes" id="UP001164746">
    <property type="component" value="Chromosome 14"/>
</dbReference>
<keyword evidence="3" id="KW-0540">Nuclease</keyword>
<organism evidence="8 9">
    <name type="scientific">Mya arenaria</name>
    <name type="common">Soft-shell clam</name>
    <dbReference type="NCBI Taxonomy" id="6604"/>
    <lineage>
        <taxon>Eukaryota</taxon>
        <taxon>Metazoa</taxon>
        <taxon>Spiralia</taxon>
        <taxon>Lophotrochozoa</taxon>
        <taxon>Mollusca</taxon>
        <taxon>Bivalvia</taxon>
        <taxon>Autobranchia</taxon>
        <taxon>Heteroconchia</taxon>
        <taxon>Euheterodonta</taxon>
        <taxon>Imparidentia</taxon>
        <taxon>Neoheterodontei</taxon>
        <taxon>Myida</taxon>
        <taxon>Myoidea</taxon>
        <taxon>Myidae</taxon>
        <taxon>Mya</taxon>
    </lineage>
</organism>
<sequence>AWAQIEKETAAILFGCQKFKHHIYGKRTVVESDCKPVISILKKPLCVAPQRLQKLIMQLQPFDIEVIHKKGSNIPIGDALSRNNVAETYPDMFTKMYAYIHAVKSLPISDERIEQIRIETQNDEHQHIAIDHLPNISSKTVVRKLKVHFSRFGSPVQIKTDNAKNLTSLEDSRNGETYITQSQRREHRRILRFVRISQHSTTMRIFTGAASYVRTPQFTPKPVDIKSARENMQTIREKSKMYYDRNAKPLPTLHPCDRVMFQKSDIWKPTKVVSKYINRSYTIQSADGTNYRRNRKFINKCRTDHLSTTSDQDLPCTSPCLMNHQTLKFHTQTPDSIMSIEKVEKLGRQQCTKIMNGLNKLAV</sequence>
<dbReference type="InterPro" id="IPR041373">
    <property type="entry name" value="RT_RNaseH"/>
</dbReference>
<dbReference type="PANTHER" id="PTHR37984:SF5">
    <property type="entry name" value="PROTEIN NYNRIN-LIKE"/>
    <property type="match status" value="1"/>
</dbReference>
<proteinExistence type="predicted"/>
<keyword evidence="9" id="KW-1185">Reference proteome</keyword>
<dbReference type="InterPro" id="IPR043502">
    <property type="entry name" value="DNA/RNA_pol_sf"/>
</dbReference>
<accession>A0ABY7FWP1</accession>
<evidence type="ECO:0000256" key="6">
    <source>
        <dbReference type="ARBA" id="ARBA00022918"/>
    </source>
</evidence>
<evidence type="ECO:0000256" key="3">
    <source>
        <dbReference type="ARBA" id="ARBA00022722"/>
    </source>
</evidence>
<evidence type="ECO:0000256" key="5">
    <source>
        <dbReference type="ARBA" id="ARBA00022801"/>
    </source>
</evidence>
<name>A0ABY7FWP1_MYAAR</name>
<feature type="domain" description="Reverse transcriptase RNase H-like" evidence="7">
    <location>
        <begin position="2"/>
        <end position="62"/>
    </location>
</feature>
<dbReference type="EMBL" id="CP111025">
    <property type="protein sequence ID" value="WAR26628.1"/>
    <property type="molecule type" value="Genomic_DNA"/>
</dbReference>
<keyword evidence="2" id="KW-0548">Nucleotidyltransferase</keyword>
<evidence type="ECO:0000259" key="7">
    <source>
        <dbReference type="Pfam" id="PF17917"/>
    </source>
</evidence>
<evidence type="ECO:0000256" key="2">
    <source>
        <dbReference type="ARBA" id="ARBA00022695"/>
    </source>
</evidence>
<reference evidence="8" key="1">
    <citation type="submission" date="2022-11" db="EMBL/GenBank/DDBJ databases">
        <title>Centuries of genome instability and evolution in soft-shell clam transmissible cancer (bioRxiv).</title>
        <authorList>
            <person name="Hart S.F.M."/>
            <person name="Yonemitsu M.A."/>
            <person name="Giersch R.M."/>
            <person name="Beal B.F."/>
            <person name="Arriagada G."/>
            <person name="Davis B.W."/>
            <person name="Ostrander E.A."/>
            <person name="Goff S.P."/>
            <person name="Metzger M.J."/>
        </authorList>
    </citation>
    <scope>NUCLEOTIDE SEQUENCE</scope>
    <source>
        <strain evidence="8">MELC-2E11</strain>
        <tissue evidence="8">Siphon/mantle</tissue>
    </source>
</reference>
<gene>
    <name evidence="8" type="ORF">MAR_012332</name>
</gene>
<dbReference type="Pfam" id="PF17917">
    <property type="entry name" value="RT_RNaseH"/>
    <property type="match status" value="1"/>
</dbReference>
<evidence type="ECO:0000313" key="8">
    <source>
        <dbReference type="EMBL" id="WAR26628.1"/>
    </source>
</evidence>
<feature type="non-terminal residue" evidence="8">
    <location>
        <position position="1"/>
    </location>
</feature>
<protein>
    <recommendedName>
        <fullName evidence="7">Reverse transcriptase RNase H-like domain-containing protein</fullName>
    </recommendedName>
</protein>
<keyword evidence="1" id="KW-0808">Transferase</keyword>
<evidence type="ECO:0000256" key="1">
    <source>
        <dbReference type="ARBA" id="ARBA00022679"/>
    </source>
</evidence>
<keyword evidence="6" id="KW-0695">RNA-directed DNA polymerase</keyword>
<dbReference type="InterPro" id="IPR050951">
    <property type="entry name" value="Retrovirus_Pol_polyprotein"/>
</dbReference>
<keyword evidence="4" id="KW-0255">Endonuclease</keyword>
<evidence type="ECO:0000256" key="4">
    <source>
        <dbReference type="ARBA" id="ARBA00022759"/>
    </source>
</evidence>
<dbReference type="SUPFAM" id="SSF56672">
    <property type="entry name" value="DNA/RNA polymerases"/>
    <property type="match status" value="1"/>
</dbReference>
<evidence type="ECO:0000313" key="9">
    <source>
        <dbReference type="Proteomes" id="UP001164746"/>
    </source>
</evidence>